<sequence>MNEKGQRIIVLRKRGKTHSEIAKILKIPKSTVGWWLKGVKMPKAIRKKILEKSREKWRKNIQSYNKYYGKIRSQEAAKIREGYKEQGFQEISKEIKKLSKRNLKLIGTALYWAEGNTKNRNRLQFGNSNSLMIGVVMRFFREICNIAEDKIKARVHIYPGINYRKALSFWSQITKLPKSNFYPPQIQVSRASKGKRLRNTLPYGTLHLTVNNTELACRVKGWIQGISEKI</sequence>
<comment type="caution">
    <text evidence="1">The sequence shown here is derived from an EMBL/GenBank/DDBJ whole genome shotgun (WGS) entry which is preliminary data.</text>
</comment>
<protein>
    <submittedName>
        <fullName evidence="1">Uncharacterized protein</fullName>
    </submittedName>
</protein>
<accession>A0A2H0NEU6</accession>
<dbReference type="InterPro" id="IPR010982">
    <property type="entry name" value="Lambda_DNA-bd_dom_sf"/>
</dbReference>
<name>A0A2H0NEU6_9BACT</name>
<dbReference type="CDD" id="cd00093">
    <property type="entry name" value="HTH_XRE"/>
    <property type="match status" value="1"/>
</dbReference>
<dbReference type="GO" id="GO:0003677">
    <property type="term" value="F:DNA binding"/>
    <property type="evidence" value="ECO:0007669"/>
    <property type="project" value="InterPro"/>
</dbReference>
<dbReference type="Proteomes" id="UP000228867">
    <property type="component" value="Unassembled WGS sequence"/>
</dbReference>
<reference evidence="1 2" key="1">
    <citation type="submission" date="2017-09" db="EMBL/GenBank/DDBJ databases">
        <title>Depth-based differentiation of microbial function through sediment-hosted aquifers and enrichment of novel symbionts in the deep terrestrial subsurface.</title>
        <authorList>
            <person name="Probst A.J."/>
            <person name="Ladd B."/>
            <person name="Jarett J.K."/>
            <person name="Geller-Mcgrath D.E."/>
            <person name="Sieber C.M."/>
            <person name="Emerson J.B."/>
            <person name="Anantharaman K."/>
            <person name="Thomas B.C."/>
            <person name="Malmstrom R."/>
            <person name="Stieglmeier M."/>
            <person name="Klingl A."/>
            <person name="Woyke T."/>
            <person name="Ryan C.M."/>
            <person name="Banfield J.F."/>
        </authorList>
    </citation>
    <scope>NUCLEOTIDE SEQUENCE [LARGE SCALE GENOMIC DNA]</scope>
    <source>
        <strain evidence="1">CG11_big_fil_rev_8_21_14_0_20_38_23</strain>
    </source>
</reference>
<evidence type="ECO:0000313" key="1">
    <source>
        <dbReference type="EMBL" id="PIR06695.1"/>
    </source>
</evidence>
<proteinExistence type="predicted"/>
<gene>
    <name evidence="1" type="ORF">COV54_02290</name>
</gene>
<dbReference type="Gene3D" id="1.10.260.40">
    <property type="entry name" value="lambda repressor-like DNA-binding domains"/>
    <property type="match status" value="1"/>
</dbReference>
<dbReference type="EMBL" id="PCWR01000051">
    <property type="protein sequence ID" value="PIR06695.1"/>
    <property type="molecule type" value="Genomic_DNA"/>
</dbReference>
<evidence type="ECO:0000313" key="2">
    <source>
        <dbReference type="Proteomes" id="UP000228867"/>
    </source>
</evidence>
<dbReference type="InterPro" id="IPR001387">
    <property type="entry name" value="Cro/C1-type_HTH"/>
</dbReference>
<organism evidence="1 2">
    <name type="scientific">Candidatus Jorgensenbacteria bacterium CG11_big_fil_rev_8_21_14_0_20_38_23</name>
    <dbReference type="NCBI Taxonomy" id="1974594"/>
    <lineage>
        <taxon>Bacteria</taxon>
        <taxon>Candidatus Joergenseniibacteriota</taxon>
    </lineage>
</organism>
<dbReference type="AlphaFoldDB" id="A0A2H0NEU6"/>